<dbReference type="InterPro" id="IPR045584">
    <property type="entry name" value="Pilin-like"/>
</dbReference>
<feature type="transmembrane region" description="Helical" evidence="1">
    <location>
        <begin position="16"/>
        <end position="37"/>
    </location>
</feature>
<reference evidence="2" key="1">
    <citation type="submission" date="2020-07" db="EMBL/GenBank/DDBJ databases">
        <title>Huge and variable diversity of episymbiotic CPR bacteria and DPANN archaea in groundwater ecosystems.</title>
        <authorList>
            <person name="He C.Y."/>
            <person name="Keren R."/>
            <person name="Whittaker M."/>
            <person name="Farag I.F."/>
            <person name="Doudna J."/>
            <person name="Cate J.H.D."/>
            <person name="Banfield J.F."/>
        </authorList>
    </citation>
    <scope>NUCLEOTIDE SEQUENCE</scope>
    <source>
        <strain evidence="2">NC_groundwater_418_Ag_B-0.1um_45_10</strain>
    </source>
</reference>
<name>A0A931YDK7_9BACT</name>
<sequence>MFYVSSFMLYEKGFSVIELIVVIAIAGLLTSGAVVSFSSFRNSTNLEAAGDLVKTTLEKSRLSALTKEDGSGWSVKINSNNLVWFKGQTYNPEDSTNKLVGLPDGTQISSVNLENSGSAVFFNTLTGTTSPGNVVVSLVTDSAKTSTVYLNRSGVVARSSSSILSKPITDHRHLHFNLGWSLQGALELKFIFSNPAQTETVVMAPYFNADSTSFDYSGEFTVGGSAQKIRVHTHSLTATNTSLSVNHDMTDNTKAVEILIDNKSIVSYTAAGVATAGAFGGAMTAQ</sequence>
<dbReference type="SUPFAM" id="SSF54523">
    <property type="entry name" value="Pili subunits"/>
    <property type="match status" value="1"/>
</dbReference>
<evidence type="ECO:0000313" key="3">
    <source>
        <dbReference type="Proteomes" id="UP000709672"/>
    </source>
</evidence>
<dbReference type="Proteomes" id="UP000709672">
    <property type="component" value="Unassembled WGS sequence"/>
</dbReference>
<protein>
    <submittedName>
        <fullName evidence="2">Prepilin-type N-terminal cleavage/methylation domain-containing protein</fullName>
    </submittedName>
</protein>
<dbReference type="Pfam" id="PF07963">
    <property type="entry name" value="N_methyl"/>
    <property type="match status" value="1"/>
</dbReference>
<proteinExistence type="predicted"/>
<accession>A0A931YDK7</accession>
<comment type="caution">
    <text evidence="2">The sequence shown here is derived from an EMBL/GenBank/DDBJ whole genome shotgun (WGS) entry which is preliminary data.</text>
</comment>
<gene>
    <name evidence="2" type="ORF">HYV66_01510</name>
</gene>
<dbReference type="AlphaFoldDB" id="A0A931YDK7"/>
<dbReference type="EMBL" id="JACPHQ010000017">
    <property type="protein sequence ID" value="MBI2465892.1"/>
    <property type="molecule type" value="Genomic_DNA"/>
</dbReference>
<evidence type="ECO:0000256" key="1">
    <source>
        <dbReference type="SAM" id="Phobius"/>
    </source>
</evidence>
<dbReference type="NCBIfam" id="TIGR02532">
    <property type="entry name" value="IV_pilin_GFxxxE"/>
    <property type="match status" value="1"/>
</dbReference>
<keyword evidence="1" id="KW-0472">Membrane</keyword>
<organism evidence="2 3">
    <name type="scientific">Candidatus Sungiibacteriota bacterium</name>
    <dbReference type="NCBI Taxonomy" id="2750080"/>
    <lineage>
        <taxon>Bacteria</taxon>
        <taxon>Candidatus Sungiibacteriota</taxon>
    </lineage>
</organism>
<keyword evidence="1" id="KW-1133">Transmembrane helix</keyword>
<keyword evidence="1" id="KW-0812">Transmembrane</keyword>
<dbReference type="InterPro" id="IPR012902">
    <property type="entry name" value="N_methyl_site"/>
</dbReference>
<evidence type="ECO:0000313" key="2">
    <source>
        <dbReference type="EMBL" id="MBI2465892.1"/>
    </source>
</evidence>
<dbReference type="Gene3D" id="3.30.700.10">
    <property type="entry name" value="Glycoprotein, Type 4 Pilin"/>
    <property type="match status" value="1"/>
</dbReference>